<dbReference type="AlphaFoldDB" id="A0AAQ3QVW7"/>
<evidence type="ECO:0000313" key="3">
    <source>
        <dbReference type="Proteomes" id="UP001304300"/>
    </source>
</evidence>
<evidence type="ECO:0000313" key="2">
    <source>
        <dbReference type="EMBL" id="WOO41297.1"/>
    </source>
</evidence>
<evidence type="ECO:0000259" key="1">
    <source>
        <dbReference type="Pfam" id="PF02441"/>
    </source>
</evidence>
<reference evidence="2 3" key="1">
    <citation type="submission" date="2023-10" db="EMBL/GenBank/DDBJ databases">
        <title>Rubellicoccus peritrichatus gen. nov., sp. nov., isolated from an algae of coral reef tank.</title>
        <authorList>
            <person name="Luo J."/>
        </authorList>
    </citation>
    <scope>NUCLEOTIDE SEQUENCE [LARGE SCALE GENOMIC DNA]</scope>
    <source>
        <strain evidence="2 3">CR14</strain>
    </source>
</reference>
<dbReference type="EMBL" id="CP136920">
    <property type="protein sequence ID" value="WOO41297.1"/>
    <property type="molecule type" value="Genomic_DNA"/>
</dbReference>
<accession>A0AAQ3QVW7</accession>
<name>A0AAQ3QVW7_9BACT</name>
<dbReference type="Proteomes" id="UP001304300">
    <property type="component" value="Chromosome"/>
</dbReference>
<feature type="domain" description="Flavoprotein" evidence="1">
    <location>
        <begin position="6"/>
        <end position="177"/>
    </location>
</feature>
<organism evidence="2 3">
    <name type="scientific">Rubellicoccus peritrichatus</name>
    <dbReference type="NCBI Taxonomy" id="3080537"/>
    <lineage>
        <taxon>Bacteria</taxon>
        <taxon>Pseudomonadati</taxon>
        <taxon>Verrucomicrobiota</taxon>
        <taxon>Opitutia</taxon>
        <taxon>Puniceicoccales</taxon>
        <taxon>Cerasicoccaceae</taxon>
        <taxon>Rubellicoccus</taxon>
    </lineage>
</organism>
<dbReference type="PANTHER" id="PTHR14359:SF6">
    <property type="entry name" value="PHOSPHOPANTOTHENOYLCYSTEINE DECARBOXYLASE"/>
    <property type="match status" value="1"/>
</dbReference>
<dbReference type="Pfam" id="PF02441">
    <property type="entry name" value="Flavoprotein"/>
    <property type="match status" value="1"/>
</dbReference>
<protein>
    <submittedName>
        <fullName evidence="2">Flavoprotein</fullName>
    </submittedName>
</protein>
<dbReference type="InterPro" id="IPR003382">
    <property type="entry name" value="Flavoprotein"/>
</dbReference>
<dbReference type="InterPro" id="IPR036551">
    <property type="entry name" value="Flavin_trans-like"/>
</dbReference>
<dbReference type="GO" id="GO:0004633">
    <property type="term" value="F:phosphopantothenoylcysteine decarboxylase activity"/>
    <property type="evidence" value="ECO:0007669"/>
    <property type="project" value="TreeGrafter"/>
</dbReference>
<dbReference type="Gene3D" id="3.40.50.1950">
    <property type="entry name" value="Flavin prenyltransferase-like"/>
    <property type="match status" value="1"/>
</dbReference>
<dbReference type="GO" id="GO:0010181">
    <property type="term" value="F:FMN binding"/>
    <property type="evidence" value="ECO:0007669"/>
    <property type="project" value="TreeGrafter"/>
</dbReference>
<dbReference type="GO" id="GO:0015937">
    <property type="term" value="P:coenzyme A biosynthetic process"/>
    <property type="evidence" value="ECO:0007669"/>
    <property type="project" value="TreeGrafter"/>
</dbReference>
<dbReference type="GO" id="GO:0071513">
    <property type="term" value="C:phosphopantothenoylcysteine decarboxylase complex"/>
    <property type="evidence" value="ECO:0007669"/>
    <property type="project" value="TreeGrafter"/>
</dbReference>
<gene>
    <name evidence="2" type="ORF">RZN69_21975</name>
</gene>
<proteinExistence type="predicted"/>
<dbReference type="SUPFAM" id="SSF52507">
    <property type="entry name" value="Homo-oligomeric flavin-containing Cys decarboxylases, HFCD"/>
    <property type="match status" value="1"/>
</dbReference>
<dbReference type="RefSeq" id="WP_317833739.1">
    <property type="nucleotide sequence ID" value="NZ_CP136920.1"/>
</dbReference>
<keyword evidence="3" id="KW-1185">Reference proteome</keyword>
<dbReference type="PANTHER" id="PTHR14359">
    <property type="entry name" value="HOMO-OLIGOMERIC FLAVIN CONTAINING CYS DECARBOXYLASE FAMILY"/>
    <property type="match status" value="1"/>
</dbReference>
<dbReference type="KEGG" id="puo:RZN69_21975"/>
<sequence>MSIAGKTIVLGVTGSIAAYKAADITSRLTQLGASVFCVMTKEAAEIIGPIALQTLSRNPVSVDLWKEGQGWQPGHIELADKADLVLVAPATANILACFAHGLAPDLLTSIYLATPAPVMIAPAMNGKMLGHPATQTNIETLRERGHLFIEPQENGMLACGYEGAGKLALVDDIVAQVEAFFAN</sequence>